<dbReference type="Pfam" id="PF00498">
    <property type="entry name" value="FHA"/>
    <property type="match status" value="1"/>
</dbReference>
<evidence type="ECO:0000313" key="3">
    <source>
        <dbReference type="EMBL" id="ANS32553.1"/>
    </source>
</evidence>
<dbReference type="PROSITE" id="PS50006">
    <property type="entry name" value="FHA_DOMAIN"/>
    <property type="match status" value="1"/>
</dbReference>
<gene>
    <name evidence="3" type="ORF">R1CP_39850</name>
</gene>
<dbReference type="RefSeq" id="WP_231138035.1">
    <property type="nucleotide sequence ID" value="NZ_CP009112.1"/>
</dbReference>
<evidence type="ECO:0000313" key="4">
    <source>
        <dbReference type="Proteomes" id="UP000186108"/>
    </source>
</evidence>
<evidence type="ECO:0000256" key="1">
    <source>
        <dbReference type="ARBA" id="ARBA00022553"/>
    </source>
</evidence>
<dbReference type="InterPro" id="IPR000253">
    <property type="entry name" value="FHA_dom"/>
</dbReference>
<dbReference type="SUPFAM" id="SSF49879">
    <property type="entry name" value="SMAD/FHA domain"/>
    <property type="match status" value="1"/>
</dbReference>
<dbReference type="AlphaFoldDB" id="A0A1B1KIZ0"/>
<proteinExistence type="predicted"/>
<dbReference type="InterPro" id="IPR008984">
    <property type="entry name" value="SMAD_FHA_dom_sf"/>
</dbReference>
<dbReference type="EMBL" id="CP009112">
    <property type="protein sequence ID" value="ANS32553.1"/>
    <property type="molecule type" value="Genomic_DNA"/>
</dbReference>
<feature type="domain" description="FHA" evidence="2">
    <location>
        <begin position="42"/>
        <end position="93"/>
    </location>
</feature>
<dbReference type="Proteomes" id="UP000186108">
    <property type="component" value="Plasmid pR1CP1"/>
</dbReference>
<dbReference type="InterPro" id="IPR050923">
    <property type="entry name" value="Cell_Proc_Reg/RNA_Proc"/>
</dbReference>
<geneLocation type="plasmid" evidence="4">
    <name>pr1cp1</name>
</geneLocation>
<keyword evidence="1" id="KW-0597">Phosphoprotein</keyword>
<keyword evidence="3" id="KW-0614">Plasmid</keyword>
<organism evidence="3 4">
    <name type="scientific">Rhodococcus opacus</name>
    <name type="common">Nocardia opaca</name>
    <dbReference type="NCBI Taxonomy" id="37919"/>
    <lineage>
        <taxon>Bacteria</taxon>
        <taxon>Bacillati</taxon>
        <taxon>Actinomycetota</taxon>
        <taxon>Actinomycetes</taxon>
        <taxon>Mycobacteriales</taxon>
        <taxon>Nocardiaceae</taxon>
        <taxon>Rhodococcus</taxon>
    </lineage>
</organism>
<protein>
    <submittedName>
        <fullName evidence="3">FHA domain protein</fullName>
    </submittedName>
</protein>
<accession>A0A1B1KIZ0</accession>
<name>A0A1B1KIZ0_RHOOP</name>
<evidence type="ECO:0000259" key="2">
    <source>
        <dbReference type="PROSITE" id="PS50006"/>
    </source>
</evidence>
<dbReference type="Gene3D" id="2.60.200.20">
    <property type="match status" value="1"/>
</dbReference>
<reference evidence="3 4" key="1">
    <citation type="submission" date="2014-07" db="EMBL/GenBank/DDBJ databases">
        <authorList>
            <person name="Zhang J.E."/>
            <person name="Yang H."/>
            <person name="Guo J."/>
            <person name="Deng Z."/>
            <person name="Luo H."/>
            <person name="Luo M."/>
            <person name="Zhao B."/>
        </authorList>
    </citation>
    <scope>NUCLEOTIDE SEQUENCE [LARGE SCALE GENOMIC DNA]</scope>
    <source>
        <strain evidence="3 4">1CP</strain>
        <plasmid evidence="4">Plasmid pr1cp1</plasmid>
    </source>
</reference>
<dbReference type="PATRIC" id="fig|37919.13.peg.8400"/>
<sequence length="321" mass="35369">MPLGDSGFRGIVMNRIKETCLSYIDEQGTSRVWMPSAAAGRMTVGRSHRSDFVLSWDPMVSRLHAVIEWTGTHWDVIDDGLSRNGTFVNGERLTGRRHLRSGDIISIGATEVTFHGQERPGCGETQERVFTTALAEHRIIFDVEAAHAYLFALAGAAPAQNTMSVTEGKRWCTDERLLEEAHDFADRVRGSLPGDAGERDYYAFTLNSTGDLLANLARSMMIINEANAAGALPASIAFRGLAHKYTSAVRELSKAPVVKPFRFSKAGYSGGYLIIGSDVIEDLSMMFEAVGSLLLDHNYRPERALRGADPLLVLQRHLLDR</sequence>
<dbReference type="SMART" id="SM00240">
    <property type="entry name" value="FHA"/>
    <property type="match status" value="1"/>
</dbReference>
<dbReference type="CDD" id="cd00060">
    <property type="entry name" value="FHA"/>
    <property type="match status" value="1"/>
</dbReference>
<dbReference type="PANTHER" id="PTHR23308">
    <property type="entry name" value="NUCLEAR INHIBITOR OF PROTEIN PHOSPHATASE-1"/>
    <property type="match status" value="1"/>
</dbReference>